<dbReference type="OrthoDB" id="2275718at2759"/>
<dbReference type="Gene3D" id="2.30.30.100">
    <property type="match status" value="1"/>
</dbReference>
<dbReference type="InterPro" id="IPR010920">
    <property type="entry name" value="LSM_dom_sf"/>
</dbReference>
<dbReference type="GO" id="GO:0003729">
    <property type="term" value="F:mRNA binding"/>
    <property type="evidence" value="ECO:0007669"/>
    <property type="project" value="TreeGrafter"/>
</dbReference>
<name>A0A2Z6LZ48_TRISU</name>
<evidence type="ECO:0000313" key="3">
    <source>
        <dbReference type="Proteomes" id="UP000242715"/>
    </source>
</evidence>
<gene>
    <name evidence="2" type="ORF">TSUD_255060</name>
</gene>
<reference evidence="3" key="1">
    <citation type="journal article" date="2017" name="Front. Plant Sci.">
        <title>Climate Clever Clovers: New Paradigm to Reduce the Environmental Footprint of Ruminants by Breeding Low Methanogenic Forages Utilizing Haplotype Variation.</title>
        <authorList>
            <person name="Kaur P."/>
            <person name="Appels R."/>
            <person name="Bayer P.E."/>
            <person name="Keeble-Gagnere G."/>
            <person name="Wang J."/>
            <person name="Hirakawa H."/>
            <person name="Shirasawa K."/>
            <person name="Vercoe P."/>
            <person name="Stefanova K."/>
            <person name="Durmic Z."/>
            <person name="Nichols P."/>
            <person name="Revell C."/>
            <person name="Isobe S.N."/>
            <person name="Edwards D."/>
            <person name="Erskine W."/>
        </authorList>
    </citation>
    <scope>NUCLEOTIDE SEQUENCE [LARGE SCALE GENOMIC DNA]</scope>
    <source>
        <strain evidence="3">cv. Daliak</strain>
    </source>
</reference>
<feature type="domain" description="Ataxin 2 SM" evidence="1">
    <location>
        <begin position="50"/>
        <end position="126"/>
    </location>
</feature>
<evidence type="ECO:0000313" key="2">
    <source>
        <dbReference type="EMBL" id="GAU17631.1"/>
    </source>
</evidence>
<dbReference type="Pfam" id="PF14438">
    <property type="entry name" value="SM-ATX"/>
    <property type="match status" value="1"/>
</dbReference>
<dbReference type="GO" id="GO:0034063">
    <property type="term" value="P:stress granule assembly"/>
    <property type="evidence" value="ECO:0007669"/>
    <property type="project" value="TreeGrafter"/>
</dbReference>
<protein>
    <recommendedName>
        <fullName evidence="1">Ataxin 2 SM domain-containing protein</fullName>
    </recommendedName>
</protein>
<dbReference type="PANTHER" id="PTHR12854:SF12">
    <property type="entry name" value="POLYADENYLATE-BINDING PROTEIN INTERACTING PROTEIN"/>
    <property type="match status" value="1"/>
</dbReference>
<proteinExistence type="predicted"/>
<sequence>MENKVSTIEKIIELKAKVEKLIKLYTTTPCVSISRENEKLPPSSSSTGVNTRLLFTIMSIVDSPVTVHVKDGSVYSGIFSCSNYVEGHFSIVLKQAIVTKKGKKEAAGTVDSIQIPSEDLLKLVAKASSHFCMIDRC</sequence>
<dbReference type="AlphaFoldDB" id="A0A2Z6LZ48"/>
<dbReference type="PANTHER" id="PTHR12854">
    <property type="entry name" value="ATAXIN 2-RELATED"/>
    <property type="match status" value="1"/>
</dbReference>
<dbReference type="Proteomes" id="UP000242715">
    <property type="component" value="Unassembled WGS sequence"/>
</dbReference>
<dbReference type="SUPFAM" id="SSF50182">
    <property type="entry name" value="Sm-like ribonucleoproteins"/>
    <property type="match status" value="1"/>
</dbReference>
<dbReference type="InterPro" id="IPR045117">
    <property type="entry name" value="ATXN2-like"/>
</dbReference>
<dbReference type="GO" id="GO:0010494">
    <property type="term" value="C:cytoplasmic stress granule"/>
    <property type="evidence" value="ECO:0007669"/>
    <property type="project" value="TreeGrafter"/>
</dbReference>
<evidence type="ECO:0000259" key="1">
    <source>
        <dbReference type="Pfam" id="PF14438"/>
    </source>
</evidence>
<organism evidence="2 3">
    <name type="scientific">Trifolium subterraneum</name>
    <name type="common">Subterranean clover</name>
    <dbReference type="NCBI Taxonomy" id="3900"/>
    <lineage>
        <taxon>Eukaryota</taxon>
        <taxon>Viridiplantae</taxon>
        <taxon>Streptophyta</taxon>
        <taxon>Embryophyta</taxon>
        <taxon>Tracheophyta</taxon>
        <taxon>Spermatophyta</taxon>
        <taxon>Magnoliopsida</taxon>
        <taxon>eudicotyledons</taxon>
        <taxon>Gunneridae</taxon>
        <taxon>Pentapetalae</taxon>
        <taxon>rosids</taxon>
        <taxon>fabids</taxon>
        <taxon>Fabales</taxon>
        <taxon>Fabaceae</taxon>
        <taxon>Papilionoideae</taxon>
        <taxon>50 kb inversion clade</taxon>
        <taxon>NPAAA clade</taxon>
        <taxon>Hologalegina</taxon>
        <taxon>IRL clade</taxon>
        <taxon>Trifolieae</taxon>
        <taxon>Trifolium</taxon>
    </lineage>
</organism>
<dbReference type="InterPro" id="IPR025852">
    <property type="entry name" value="SM_dom_ATX"/>
</dbReference>
<dbReference type="EMBL" id="DF973174">
    <property type="protein sequence ID" value="GAU17631.1"/>
    <property type="molecule type" value="Genomic_DNA"/>
</dbReference>
<keyword evidence="3" id="KW-1185">Reference proteome</keyword>
<accession>A0A2Z6LZ48</accession>